<reference evidence="12" key="1">
    <citation type="submission" date="2020-06" db="EMBL/GenBank/DDBJ databases">
        <authorList>
            <consortium name="Plant Systems Biology data submission"/>
        </authorList>
    </citation>
    <scope>NUCLEOTIDE SEQUENCE</scope>
    <source>
        <strain evidence="12">D6</strain>
    </source>
</reference>
<evidence type="ECO:0000313" key="13">
    <source>
        <dbReference type="Proteomes" id="UP001153069"/>
    </source>
</evidence>
<comment type="caution">
    <text evidence="12">The sequence shown here is derived from an EMBL/GenBank/DDBJ whole genome shotgun (WGS) entry which is preliminary data.</text>
</comment>
<feature type="transmembrane region" description="Helical" evidence="10">
    <location>
        <begin position="585"/>
        <end position="603"/>
    </location>
</feature>
<dbReference type="GO" id="GO:0038039">
    <property type="term" value="C:G protein-coupled receptor heterodimeric complex"/>
    <property type="evidence" value="ECO:0007669"/>
    <property type="project" value="TreeGrafter"/>
</dbReference>
<feature type="compositionally biased region" description="Polar residues" evidence="9">
    <location>
        <begin position="902"/>
        <end position="916"/>
    </location>
</feature>
<dbReference type="PANTHER" id="PTHR10519:SF20">
    <property type="entry name" value="G-PROTEIN COUPLED RECEPTOR 156-RELATED"/>
    <property type="match status" value="1"/>
</dbReference>
<evidence type="ECO:0000256" key="4">
    <source>
        <dbReference type="ARBA" id="ARBA00023040"/>
    </source>
</evidence>
<evidence type="ECO:0000256" key="10">
    <source>
        <dbReference type="SAM" id="Phobius"/>
    </source>
</evidence>
<dbReference type="Gene3D" id="3.40.50.2300">
    <property type="match status" value="2"/>
</dbReference>
<feature type="compositionally biased region" description="Polar residues" evidence="9">
    <location>
        <begin position="730"/>
        <end position="741"/>
    </location>
</feature>
<keyword evidence="4" id="KW-0297">G-protein coupled receptor</keyword>
<evidence type="ECO:0000313" key="12">
    <source>
        <dbReference type="EMBL" id="CAB9510802.1"/>
    </source>
</evidence>
<keyword evidence="13" id="KW-1185">Reference proteome</keyword>
<dbReference type="Proteomes" id="UP001153069">
    <property type="component" value="Unassembled WGS sequence"/>
</dbReference>
<accession>A0A9N8DXZ8</accession>
<dbReference type="InterPro" id="IPR017978">
    <property type="entry name" value="GPCR_3_C"/>
</dbReference>
<dbReference type="InterPro" id="IPR028082">
    <property type="entry name" value="Peripla_BP_I"/>
</dbReference>
<evidence type="ECO:0000259" key="11">
    <source>
        <dbReference type="PROSITE" id="PS50259"/>
    </source>
</evidence>
<feature type="compositionally biased region" description="Low complexity" evidence="9">
    <location>
        <begin position="743"/>
        <end position="757"/>
    </location>
</feature>
<evidence type="ECO:0000256" key="8">
    <source>
        <dbReference type="ARBA" id="ARBA00023224"/>
    </source>
</evidence>
<dbReference type="SUPFAM" id="SSF53822">
    <property type="entry name" value="Periplasmic binding protein-like I"/>
    <property type="match status" value="1"/>
</dbReference>
<dbReference type="GO" id="GO:0004965">
    <property type="term" value="F:G protein-coupled GABA receptor activity"/>
    <property type="evidence" value="ECO:0007669"/>
    <property type="project" value="InterPro"/>
</dbReference>
<gene>
    <name evidence="12" type="ORF">SEMRO_453_G146160.1</name>
</gene>
<feature type="region of interest" description="Disordered" evidence="9">
    <location>
        <begin position="27"/>
        <end position="46"/>
    </location>
</feature>
<feature type="compositionally biased region" description="Polar residues" evidence="9">
    <location>
        <begin position="708"/>
        <end position="722"/>
    </location>
</feature>
<dbReference type="OrthoDB" id="48903at2759"/>
<dbReference type="InterPro" id="IPR002455">
    <property type="entry name" value="GPCR3_GABA-B"/>
</dbReference>
<evidence type="ECO:0000256" key="6">
    <source>
        <dbReference type="ARBA" id="ARBA00023170"/>
    </source>
</evidence>
<feature type="transmembrane region" description="Helical" evidence="10">
    <location>
        <begin position="441"/>
        <end position="462"/>
    </location>
</feature>
<evidence type="ECO:0000256" key="3">
    <source>
        <dbReference type="ARBA" id="ARBA00022989"/>
    </source>
</evidence>
<feature type="compositionally biased region" description="Low complexity" evidence="9">
    <location>
        <begin position="34"/>
        <end position="46"/>
    </location>
</feature>
<feature type="transmembrane region" description="Helical" evidence="10">
    <location>
        <begin position="482"/>
        <end position="508"/>
    </location>
</feature>
<comment type="subcellular location">
    <subcellularLocation>
        <location evidence="1">Membrane</location>
        <topology evidence="1">Multi-pass membrane protein</topology>
    </subcellularLocation>
</comment>
<name>A0A9N8DXZ8_9STRA</name>
<dbReference type="Pfam" id="PF00003">
    <property type="entry name" value="7tm_3"/>
    <property type="match status" value="1"/>
</dbReference>
<dbReference type="Pfam" id="PF13407">
    <property type="entry name" value="Peripla_BP_4"/>
    <property type="match status" value="1"/>
</dbReference>
<dbReference type="CDD" id="cd15047">
    <property type="entry name" value="7tmC_GABA-B-like"/>
    <property type="match status" value="1"/>
</dbReference>
<dbReference type="PROSITE" id="PS50259">
    <property type="entry name" value="G_PROTEIN_RECEP_F3_4"/>
    <property type="match status" value="1"/>
</dbReference>
<feature type="compositionally biased region" description="Acidic residues" evidence="9">
    <location>
        <begin position="783"/>
        <end position="792"/>
    </location>
</feature>
<sequence>MTVQASEWSPSYLDPLREKLEAAATCRLQGQRQSTSTPTTTASITSASIWGTSEEEVGPSRILQSGPAPEDLKPHYMFAVVPKQFIEFFEPTKLGCIDHSARLSSKLEGTTVECLYIGPAEAADRGIVQAQIVQDMLWGSSDGEEEPLPIDGLAISVVDPDLMTPILRKAKDDLGIPVVTFDSDAPESGRAYYVGTNNSFFGRQLGRQMEALNPGGGTFAIISGESVNLQERHNGILKELVEQTASNPDSTWEQLDDSPFDALNNQTLALQKMDAWAEQNPTVLLSVTGLPMRIKTLEDGTVYAPWQEFVDKHKDRGITLLSADASPHQLKFLEYDYVNGLAGQLPYDMGIKSIDALWSLLGDPNADLGDNPGSDTIGTNVLWHIQIPLKLPKLEVETNRVGGLQYIGYTLFTIVALTALAFSAWALKYRRVRVVRVSQPNFLVMIAVGVIIMTACMIPLGLDDYDSGGLCHEDGELTEHAAHCRAICMSVPWLFSIGFTTTFSAMYAKTRRVNKLFRTQSAFTRIHVKEKDVMIPFFFLLTVNVTILTCWQAIDPLVYHRESTLARDEWNRVLATYGTCYSDNMVYFLVPLMLVNAGVLVMANWQAYEARNIESEFAETKSIAICMASLLQAVLSGVPVLFFVSDIPKAFYMVFVLLCFIVGMVILLVIFVPKIIFAYRFTLLSQSTQSRHMQSAIAKTAKAASSKDFSMQSQSEQDQNNFGPGRWTSHGWQSTGSQGYQNDLGSDVVSDDSAGSLNHDGGGVRRRASLRRSFVSDLAIINDEQEEYDEQEENKKEGGFDMPSETSDEGDMEDPTSAKAAALEYVKALEEESARAEKVLSKSLIRRKPDSVQTAATEEDADETENPHEEPQEGEERDNGDADLLEDEPREEEKKEDCAGVESSTAADIEANQTTDGQEEGRGEHVIEAGPQTTETSGGQENGNDTILQNSPQQPREGDEEPTVLGTNGPV</sequence>
<dbReference type="AlphaFoldDB" id="A0A9N8DXZ8"/>
<feature type="transmembrane region" description="Helical" evidence="10">
    <location>
        <begin position="406"/>
        <end position="429"/>
    </location>
</feature>
<feature type="region of interest" description="Disordered" evidence="9">
    <location>
        <begin position="782"/>
        <end position="971"/>
    </location>
</feature>
<evidence type="ECO:0000256" key="1">
    <source>
        <dbReference type="ARBA" id="ARBA00004141"/>
    </source>
</evidence>
<keyword evidence="6 12" id="KW-0675">Receptor</keyword>
<dbReference type="InterPro" id="IPR025997">
    <property type="entry name" value="SBP_2_dom"/>
</dbReference>
<feature type="compositionally biased region" description="Polar residues" evidence="9">
    <location>
        <begin position="931"/>
        <end position="954"/>
    </location>
</feature>
<evidence type="ECO:0000256" key="2">
    <source>
        <dbReference type="ARBA" id="ARBA00022692"/>
    </source>
</evidence>
<feature type="compositionally biased region" description="Basic and acidic residues" evidence="9">
    <location>
        <begin position="827"/>
        <end position="840"/>
    </location>
</feature>
<keyword evidence="2 10" id="KW-0812">Transmembrane</keyword>
<evidence type="ECO:0000256" key="7">
    <source>
        <dbReference type="ARBA" id="ARBA00023180"/>
    </source>
</evidence>
<feature type="region of interest" description="Disordered" evidence="9">
    <location>
        <begin position="708"/>
        <end position="763"/>
    </location>
</feature>
<dbReference type="PANTHER" id="PTHR10519">
    <property type="entry name" value="GABA-B RECEPTOR"/>
    <property type="match status" value="1"/>
</dbReference>
<dbReference type="EMBL" id="CAICTM010000452">
    <property type="protein sequence ID" value="CAB9510802.1"/>
    <property type="molecule type" value="Genomic_DNA"/>
</dbReference>
<feature type="transmembrane region" description="Helical" evidence="10">
    <location>
        <begin position="623"/>
        <end position="644"/>
    </location>
</feature>
<feature type="domain" description="G-protein coupled receptors family 3 profile" evidence="11">
    <location>
        <begin position="486"/>
        <end position="675"/>
    </location>
</feature>
<evidence type="ECO:0000256" key="5">
    <source>
        <dbReference type="ARBA" id="ARBA00023136"/>
    </source>
</evidence>
<organism evidence="12 13">
    <name type="scientific">Seminavis robusta</name>
    <dbReference type="NCBI Taxonomy" id="568900"/>
    <lineage>
        <taxon>Eukaryota</taxon>
        <taxon>Sar</taxon>
        <taxon>Stramenopiles</taxon>
        <taxon>Ochrophyta</taxon>
        <taxon>Bacillariophyta</taxon>
        <taxon>Bacillariophyceae</taxon>
        <taxon>Bacillariophycidae</taxon>
        <taxon>Naviculales</taxon>
        <taxon>Naviculaceae</taxon>
        <taxon>Seminavis</taxon>
    </lineage>
</organism>
<keyword evidence="5 10" id="KW-0472">Membrane</keyword>
<proteinExistence type="predicted"/>
<keyword evidence="8" id="KW-0807">Transducer</keyword>
<evidence type="ECO:0000256" key="9">
    <source>
        <dbReference type="SAM" id="MobiDB-lite"/>
    </source>
</evidence>
<feature type="compositionally biased region" description="Acidic residues" evidence="9">
    <location>
        <begin position="872"/>
        <end position="890"/>
    </location>
</feature>
<keyword evidence="7" id="KW-0325">Glycoprotein</keyword>
<feature type="transmembrane region" description="Helical" evidence="10">
    <location>
        <begin position="650"/>
        <end position="672"/>
    </location>
</feature>
<protein>
    <submittedName>
        <fullName evidence="12">Acid type B receptor subunit 2</fullName>
    </submittedName>
</protein>
<keyword evidence="3 10" id="KW-1133">Transmembrane helix</keyword>